<dbReference type="InterPro" id="IPR044925">
    <property type="entry name" value="His-Me_finger_sf"/>
</dbReference>
<dbReference type="AlphaFoldDB" id="A0A2D0ANZ6"/>
<gene>
    <name evidence="2" type="ORF">CEE55_02350</name>
</gene>
<dbReference type="Pfam" id="PF13392">
    <property type="entry name" value="HNH_3"/>
    <property type="match status" value="1"/>
</dbReference>
<dbReference type="GO" id="GO:0016788">
    <property type="term" value="F:hydrolase activity, acting on ester bonds"/>
    <property type="evidence" value="ECO:0007669"/>
    <property type="project" value="InterPro"/>
</dbReference>
<dbReference type="InterPro" id="IPR003615">
    <property type="entry name" value="HNH_nuc"/>
</dbReference>
<dbReference type="Gene3D" id="3.90.75.20">
    <property type="match status" value="1"/>
</dbReference>
<dbReference type="Pfam" id="PF07463">
    <property type="entry name" value="NUMOD4"/>
    <property type="match status" value="1"/>
</dbReference>
<organism evidence="2 3">
    <name type="scientific">Stenotrophomonas pavanii</name>
    <dbReference type="NCBI Taxonomy" id="487698"/>
    <lineage>
        <taxon>Bacteria</taxon>
        <taxon>Pseudomonadati</taxon>
        <taxon>Pseudomonadota</taxon>
        <taxon>Gammaproteobacteria</taxon>
        <taxon>Lysobacterales</taxon>
        <taxon>Lysobacteraceae</taxon>
        <taxon>Stenotrophomonas</taxon>
    </lineage>
</organism>
<evidence type="ECO:0000259" key="1">
    <source>
        <dbReference type="SMART" id="SM00507"/>
    </source>
</evidence>
<protein>
    <recommendedName>
        <fullName evidence="1">HNH nuclease domain-containing protein</fullName>
    </recommendedName>
</protein>
<name>A0A2D0ANZ6_9GAMM</name>
<dbReference type="Proteomes" id="UP000197904">
    <property type="component" value="Unassembled WGS sequence"/>
</dbReference>
<dbReference type="EMBL" id="NIXP01000011">
    <property type="protein sequence ID" value="OWR35267.1"/>
    <property type="molecule type" value="Genomic_DNA"/>
</dbReference>
<dbReference type="SMART" id="SM00507">
    <property type="entry name" value="HNHc"/>
    <property type="match status" value="1"/>
</dbReference>
<sequence>MVERMNEERWASVPGWEGCYEVSDRGSVRRVGVDTLGRLKTRTLSPDHSKGGYARVHLKHGERQERLFVHRLVLEVFVGEKPEGMVPDHIDRNPSNNAVKNLRWVTPSENQLNRDTGRFRRGEATPWAKLTSVQVEEARRCAANGVSIRSLSRLCCVAEETMRDAVSGVTWRAPGSVEGTQ</sequence>
<evidence type="ECO:0000313" key="2">
    <source>
        <dbReference type="EMBL" id="OWR35267.1"/>
    </source>
</evidence>
<proteinExistence type="predicted"/>
<accession>A0A2D0ANZ6</accession>
<reference evidence="2 3" key="1">
    <citation type="submission" date="2017-06" db="EMBL/GenBank/DDBJ databases">
        <authorList>
            <person name="Kim H.J."/>
            <person name="Triplett B.A."/>
        </authorList>
    </citation>
    <scope>NUCLEOTIDE SEQUENCE [LARGE SCALE GENOMIC DNA]</scope>
    <source>
        <strain evidence="2 3">S18795</strain>
    </source>
</reference>
<feature type="domain" description="HNH nuclease" evidence="1">
    <location>
        <begin position="63"/>
        <end position="111"/>
    </location>
</feature>
<evidence type="ECO:0000313" key="3">
    <source>
        <dbReference type="Proteomes" id="UP000197904"/>
    </source>
</evidence>
<dbReference type="SUPFAM" id="SSF54060">
    <property type="entry name" value="His-Me finger endonucleases"/>
    <property type="match status" value="1"/>
</dbReference>
<dbReference type="InterPro" id="IPR010902">
    <property type="entry name" value="NUMOD4"/>
</dbReference>
<comment type="caution">
    <text evidence="2">The sequence shown here is derived from an EMBL/GenBank/DDBJ whole genome shotgun (WGS) entry which is preliminary data.</text>
</comment>